<proteinExistence type="predicted"/>
<dbReference type="InterPro" id="IPR049449">
    <property type="entry name" value="TesB_ACOT8-like_N"/>
</dbReference>
<dbReference type="SUPFAM" id="SSF54637">
    <property type="entry name" value="Thioesterase/thiol ester dehydrase-isomerase"/>
    <property type="match status" value="1"/>
</dbReference>
<dbReference type="InterPro" id="IPR029069">
    <property type="entry name" value="HotDog_dom_sf"/>
</dbReference>
<dbReference type="AlphaFoldDB" id="A0A6G7ZMD7"/>
<evidence type="ECO:0000313" key="3">
    <source>
        <dbReference type="Proteomes" id="UP000502502"/>
    </source>
</evidence>
<sequence length="136" mass="14824">MLGYVAQVQDRPPYAELLNVEVERGDGEIIVNMPFADDVVGRPGFLHGGAIAGLLEIAAFTALREKLANDSVRMKPVTVTVDYMRPGSGHPTRASAHVQRLGTNIANVEAFAWQKDRDEPIATARINFLLERGPDA</sequence>
<dbReference type="NCBIfam" id="TIGR00369">
    <property type="entry name" value="unchar_dom_1"/>
    <property type="match status" value="1"/>
</dbReference>
<feature type="domain" description="Acyl-CoA thioesterase-like N-terminal HotDog" evidence="1">
    <location>
        <begin position="44"/>
        <end position="128"/>
    </location>
</feature>
<dbReference type="EMBL" id="CP049871">
    <property type="protein sequence ID" value="QIL02079.1"/>
    <property type="molecule type" value="Genomic_DNA"/>
</dbReference>
<dbReference type="InterPro" id="IPR003736">
    <property type="entry name" value="PAAI_dom"/>
</dbReference>
<reference evidence="2 3" key="1">
    <citation type="submission" date="2020-03" db="EMBL/GenBank/DDBJ databases">
        <title>Sphingomonas sp. nov., isolated from fish.</title>
        <authorList>
            <person name="Hyun D.-W."/>
            <person name="Bae J.-W."/>
        </authorList>
    </citation>
    <scope>NUCLEOTIDE SEQUENCE [LARGE SCALE GENOMIC DNA]</scope>
    <source>
        <strain evidence="2 3">HDW15C</strain>
    </source>
</reference>
<dbReference type="Pfam" id="PF13622">
    <property type="entry name" value="4HBT_3"/>
    <property type="match status" value="1"/>
</dbReference>
<dbReference type="Gene3D" id="3.10.129.10">
    <property type="entry name" value="Hotdog Thioesterase"/>
    <property type="match status" value="1"/>
</dbReference>
<name>A0A6G7ZMD7_9SPHN</name>
<accession>A0A6G7ZMD7</accession>
<dbReference type="GO" id="GO:0016790">
    <property type="term" value="F:thiolester hydrolase activity"/>
    <property type="evidence" value="ECO:0007669"/>
    <property type="project" value="UniProtKB-ARBA"/>
</dbReference>
<gene>
    <name evidence="2" type="ORF">G7078_04265</name>
</gene>
<dbReference type="CDD" id="cd03443">
    <property type="entry name" value="PaaI_thioesterase"/>
    <property type="match status" value="1"/>
</dbReference>
<evidence type="ECO:0000259" key="1">
    <source>
        <dbReference type="Pfam" id="PF13622"/>
    </source>
</evidence>
<dbReference type="KEGG" id="ssin:G7078_04265"/>
<protein>
    <submittedName>
        <fullName evidence="2">PaaI family thioesterase</fullName>
    </submittedName>
</protein>
<keyword evidence="3" id="KW-1185">Reference proteome</keyword>
<organism evidence="2 3">
    <name type="scientific">Sphingomonas sinipercae</name>
    <dbReference type="NCBI Taxonomy" id="2714944"/>
    <lineage>
        <taxon>Bacteria</taxon>
        <taxon>Pseudomonadati</taxon>
        <taxon>Pseudomonadota</taxon>
        <taxon>Alphaproteobacteria</taxon>
        <taxon>Sphingomonadales</taxon>
        <taxon>Sphingomonadaceae</taxon>
        <taxon>Sphingomonas</taxon>
    </lineage>
</organism>
<dbReference type="Proteomes" id="UP000502502">
    <property type="component" value="Chromosome"/>
</dbReference>
<dbReference type="RefSeq" id="WP_166093338.1">
    <property type="nucleotide sequence ID" value="NZ_CP049871.1"/>
</dbReference>
<evidence type="ECO:0000313" key="2">
    <source>
        <dbReference type="EMBL" id="QIL02079.1"/>
    </source>
</evidence>